<dbReference type="InterPro" id="IPR023346">
    <property type="entry name" value="Lysozyme-like_dom_sf"/>
</dbReference>
<protein>
    <submittedName>
        <fullName evidence="3">Transglycosylase-like protein with SLT domain</fullName>
    </submittedName>
</protein>
<evidence type="ECO:0000313" key="4">
    <source>
        <dbReference type="Proteomes" id="UP000248132"/>
    </source>
</evidence>
<dbReference type="SUPFAM" id="SSF53955">
    <property type="entry name" value="Lysozyme-like"/>
    <property type="match status" value="1"/>
</dbReference>
<evidence type="ECO:0000313" key="3">
    <source>
        <dbReference type="EMBL" id="PYG85709.1"/>
    </source>
</evidence>
<feature type="domain" description="Transglycosylase SLT" evidence="2">
    <location>
        <begin position="121"/>
        <end position="220"/>
    </location>
</feature>
<dbReference type="OrthoDB" id="9815002at2"/>
<dbReference type="GO" id="GO:0008933">
    <property type="term" value="F:peptidoglycan lytic transglycosylase activity"/>
    <property type="evidence" value="ECO:0007669"/>
    <property type="project" value="InterPro"/>
</dbReference>
<reference evidence="3 4" key="1">
    <citation type="submission" date="2018-06" db="EMBL/GenBank/DDBJ databases">
        <title>Genomic Encyclopedia of Type Strains, Phase I: the one thousand microbial genomes (KMG-I) project.</title>
        <authorList>
            <person name="Kyrpides N."/>
        </authorList>
    </citation>
    <scope>NUCLEOTIDE SEQUENCE [LARGE SCALE GENOMIC DNA]</scope>
    <source>
        <strain evidence="3 4">DSM 19573</strain>
    </source>
</reference>
<dbReference type="InterPro" id="IPR008258">
    <property type="entry name" value="Transglycosylase_SLT_dom_1"/>
</dbReference>
<dbReference type="Pfam" id="PF01464">
    <property type="entry name" value="SLT"/>
    <property type="match status" value="1"/>
</dbReference>
<comment type="caution">
    <text evidence="3">The sequence shown here is derived from an EMBL/GenBank/DDBJ whole genome shotgun (WGS) entry which is preliminary data.</text>
</comment>
<gene>
    <name evidence="3" type="ORF">LY28_03269</name>
</gene>
<dbReference type="PANTHER" id="PTHR37423">
    <property type="entry name" value="SOLUBLE LYTIC MUREIN TRANSGLYCOSYLASE-RELATED"/>
    <property type="match status" value="1"/>
</dbReference>
<dbReference type="GO" id="GO:0000270">
    <property type="term" value="P:peptidoglycan metabolic process"/>
    <property type="evidence" value="ECO:0007669"/>
    <property type="project" value="InterPro"/>
</dbReference>
<dbReference type="PROSITE" id="PS00922">
    <property type="entry name" value="TRANSGLYCOSYLASE"/>
    <property type="match status" value="1"/>
</dbReference>
<sequence>MKLDINAIFEQKLADINSRLSSIAPKLTTSETSSDTSFEDYLSDAALLGLDSSSLGLDKSLLGDYSDLTGNSVMNNYLKSLMEKSGDDTNINLLKARKALANSTAYIPNDKSELMELINTAINNASSKYGVDKNLIRAVMKQESSFDPTSISSSGAQGLMQLMPSTAASLGVSDPFDIAQNINGGTMYLKNQLSSFKGDVSLALAAYNAGPNSVTKYGGIPPYAETQDYVQKVTEYYNQYNQLSAAQKQDSL</sequence>
<dbReference type="InterPro" id="IPR000189">
    <property type="entry name" value="Transglyc_AS"/>
</dbReference>
<dbReference type="Gene3D" id="1.10.530.10">
    <property type="match status" value="1"/>
</dbReference>
<comment type="similarity">
    <text evidence="1">Belongs to the transglycosylase Slt family.</text>
</comment>
<keyword evidence="4" id="KW-1185">Reference proteome</keyword>
<evidence type="ECO:0000259" key="2">
    <source>
        <dbReference type="Pfam" id="PF01464"/>
    </source>
</evidence>
<organism evidence="3 4">
    <name type="scientific">Ruminiclostridium sufflavum DSM 19573</name>
    <dbReference type="NCBI Taxonomy" id="1121337"/>
    <lineage>
        <taxon>Bacteria</taxon>
        <taxon>Bacillati</taxon>
        <taxon>Bacillota</taxon>
        <taxon>Clostridia</taxon>
        <taxon>Eubacteriales</taxon>
        <taxon>Oscillospiraceae</taxon>
        <taxon>Ruminiclostridium</taxon>
    </lineage>
</organism>
<dbReference type="GO" id="GO:0016020">
    <property type="term" value="C:membrane"/>
    <property type="evidence" value="ECO:0007669"/>
    <property type="project" value="InterPro"/>
</dbReference>
<proteinExistence type="inferred from homology"/>
<dbReference type="CDD" id="cd00254">
    <property type="entry name" value="LT-like"/>
    <property type="match status" value="1"/>
</dbReference>
<dbReference type="PANTHER" id="PTHR37423:SF2">
    <property type="entry name" value="MEMBRANE-BOUND LYTIC MUREIN TRANSGLYCOSYLASE C"/>
    <property type="match status" value="1"/>
</dbReference>
<evidence type="ECO:0000256" key="1">
    <source>
        <dbReference type="ARBA" id="ARBA00007734"/>
    </source>
</evidence>
<dbReference type="EMBL" id="QKMR01000024">
    <property type="protein sequence ID" value="PYG85709.1"/>
    <property type="molecule type" value="Genomic_DNA"/>
</dbReference>
<dbReference type="Proteomes" id="UP000248132">
    <property type="component" value="Unassembled WGS sequence"/>
</dbReference>
<dbReference type="RefSeq" id="WP_110463235.1">
    <property type="nucleotide sequence ID" value="NZ_QKMR01000024.1"/>
</dbReference>
<dbReference type="AlphaFoldDB" id="A0A318XH01"/>
<name>A0A318XH01_9FIRM</name>
<accession>A0A318XH01</accession>